<accession>A0ABQ8FPZ8</accession>
<evidence type="ECO:0000313" key="1">
    <source>
        <dbReference type="EMBL" id="KAH7010569.1"/>
    </source>
</evidence>
<dbReference type="EMBL" id="JAGTJR010000108">
    <property type="protein sequence ID" value="KAH7010569.1"/>
    <property type="molecule type" value="Genomic_DNA"/>
</dbReference>
<keyword evidence="2" id="KW-1185">Reference proteome</keyword>
<gene>
    <name evidence="1" type="ORF">B0J12DRAFT_706127</name>
</gene>
<reference evidence="1 2" key="1">
    <citation type="journal article" date="2021" name="Nat. Commun.">
        <title>Genetic determinants of endophytism in the Arabidopsis root mycobiome.</title>
        <authorList>
            <person name="Mesny F."/>
            <person name="Miyauchi S."/>
            <person name="Thiergart T."/>
            <person name="Pickel B."/>
            <person name="Atanasova L."/>
            <person name="Karlsson M."/>
            <person name="Huettel B."/>
            <person name="Barry K.W."/>
            <person name="Haridas S."/>
            <person name="Chen C."/>
            <person name="Bauer D."/>
            <person name="Andreopoulos W."/>
            <person name="Pangilinan J."/>
            <person name="LaButti K."/>
            <person name="Riley R."/>
            <person name="Lipzen A."/>
            <person name="Clum A."/>
            <person name="Drula E."/>
            <person name="Henrissat B."/>
            <person name="Kohler A."/>
            <person name="Grigoriev I.V."/>
            <person name="Martin F.M."/>
            <person name="Hacquard S."/>
        </authorList>
    </citation>
    <scope>NUCLEOTIDE SEQUENCE [LARGE SCALE GENOMIC DNA]</scope>
    <source>
        <strain evidence="1 2">MPI-SDFR-AT-0080</strain>
    </source>
</reference>
<protein>
    <submittedName>
        <fullName evidence="1">Uncharacterized protein</fullName>
    </submittedName>
</protein>
<name>A0ABQ8FPZ8_9PEZI</name>
<evidence type="ECO:0000313" key="2">
    <source>
        <dbReference type="Proteomes" id="UP000774617"/>
    </source>
</evidence>
<sequence>MPVTGLWGLVAARPCSEDFERIAKSKNELPGATSTIHEQFYTHRSYHHDVVHEDAMMVSTVKLACRISSQAYTYTDAPKLNSIQTLHSSSEHGPRSWWQGLAVHCPDLQAFLVATILHLAPVGIPGFQDPASDMKGFALCPVFDISLRPLHCPAIQAPSVSEMISKKRMLSPHEDDHSSTRLLITPGDTLSLIDELWVIEEERHEAFLARLRLLKEHALGVEPPLKKARLDTQVEILMPPSGEHTPVLDQLVSKVGIGQGLPCVKVMASRLAFRLLRRVIIDMKNKGQGTRPMHS</sequence>
<comment type="caution">
    <text evidence="1">The sequence shown here is derived from an EMBL/GenBank/DDBJ whole genome shotgun (WGS) entry which is preliminary data.</text>
</comment>
<dbReference type="Proteomes" id="UP000774617">
    <property type="component" value="Unassembled WGS sequence"/>
</dbReference>
<proteinExistence type="predicted"/>
<organism evidence="1 2">
    <name type="scientific">Macrophomina phaseolina</name>
    <dbReference type="NCBI Taxonomy" id="35725"/>
    <lineage>
        <taxon>Eukaryota</taxon>
        <taxon>Fungi</taxon>
        <taxon>Dikarya</taxon>
        <taxon>Ascomycota</taxon>
        <taxon>Pezizomycotina</taxon>
        <taxon>Dothideomycetes</taxon>
        <taxon>Dothideomycetes incertae sedis</taxon>
        <taxon>Botryosphaeriales</taxon>
        <taxon>Botryosphaeriaceae</taxon>
        <taxon>Macrophomina</taxon>
    </lineage>
</organism>